<proteinExistence type="predicted"/>
<dbReference type="AlphaFoldDB" id="A0A2V1D5P6"/>
<dbReference type="EMBL" id="KZ805593">
    <property type="protein sequence ID" value="PVH93386.1"/>
    <property type="molecule type" value="Genomic_DNA"/>
</dbReference>
<keyword evidence="4" id="KW-1185">Reference proteome</keyword>
<evidence type="ECO:0000259" key="2">
    <source>
        <dbReference type="Pfam" id="PF03959"/>
    </source>
</evidence>
<dbReference type="STRING" id="97972.A0A2V1D5P6"/>
<dbReference type="GO" id="GO:0016787">
    <property type="term" value="F:hydrolase activity"/>
    <property type="evidence" value="ECO:0007669"/>
    <property type="project" value="UniProtKB-KW"/>
</dbReference>
<dbReference type="InterPro" id="IPR050593">
    <property type="entry name" value="LovG"/>
</dbReference>
<dbReference type="PANTHER" id="PTHR48070">
    <property type="entry name" value="ESTERASE OVCA2"/>
    <property type="match status" value="1"/>
</dbReference>
<dbReference type="Gene3D" id="3.40.50.1820">
    <property type="entry name" value="alpha/beta hydrolase"/>
    <property type="match status" value="1"/>
</dbReference>
<feature type="domain" description="Serine hydrolase" evidence="2">
    <location>
        <begin position="2"/>
        <end position="194"/>
    </location>
</feature>
<dbReference type="Pfam" id="PF03959">
    <property type="entry name" value="FSH1"/>
    <property type="match status" value="1"/>
</dbReference>
<dbReference type="Proteomes" id="UP000244855">
    <property type="component" value="Unassembled WGS sequence"/>
</dbReference>
<sequence length="219" mass="24016">MHFLCLHGHGTSAAVFKTQTATIRYELGKHHTYDFVQGSHPAEMAPGLEAISNPNTQHYCYFQLDSPSDFINALDQLDKYMASEGPFDGVMAFSQGAGLAAMYIVRSHLDGKPPPFRCAVLLAPNHVYDPAAWLEQGVVQLFDVQAHGRPIKIPTALVYGEKDPWKDRSESVVGLCEENRVFVARHSGGHDVPGLVAKDSVPEAVKMIRRVIVMAGDTS</sequence>
<dbReference type="SUPFAM" id="SSF53474">
    <property type="entry name" value="alpha/beta-Hydrolases"/>
    <property type="match status" value="1"/>
</dbReference>
<name>A0A2V1D5P6_9PLEO</name>
<dbReference type="InterPro" id="IPR005645">
    <property type="entry name" value="FSH-like_dom"/>
</dbReference>
<reference evidence="3 4" key="1">
    <citation type="journal article" date="2018" name="Sci. Rep.">
        <title>Comparative genomics provides insights into the lifestyle and reveals functional heterogeneity of dark septate endophytic fungi.</title>
        <authorList>
            <person name="Knapp D.G."/>
            <person name="Nemeth J.B."/>
            <person name="Barry K."/>
            <person name="Hainaut M."/>
            <person name="Henrissat B."/>
            <person name="Johnson J."/>
            <person name="Kuo A."/>
            <person name="Lim J.H.P."/>
            <person name="Lipzen A."/>
            <person name="Nolan M."/>
            <person name="Ohm R.A."/>
            <person name="Tamas L."/>
            <person name="Grigoriev I.V."/>
            <person name="Spatafora J.W."/>
            <person name="Nagy L.G."/>
            <person name="Kovacs G.M."/>
        </authorList>
    </citation>
    <scope>NUCLEOTIDE SEQUENCE [LARGE SCALE GENOMIC DNA]</scope>
    <source>
        <strain evidence="3 4">DSE2036</strain>
    </source>
</reference>
<dbReference type="InterPro" id="IPR029058">
    <property type="entry name" value="AB_hydrolase_fold"/>
</dbReference>
<protein>
    <recommendedName>
        <fullName evidence="2">Serine hydrolase domain-containing protein</fullName>
    </recommendedName>
</protein>
<dbReference type="GO" id="GO:0019748">
    <property type="term" value="P:secondary metabolic process"/>
    <property type="evidence" value="ECO:0007669"/>
    <property type="project" value="TreeGrafter"/>
</dbReference>
<dbReference type="GO" id="GO:0005634">
    <property type="term" value="C:nucleus"/>
    <property type="evidence" value="ECO:0007669"/>
    <property type="project" value="TreeGrafter"/>
</dbReference>
<dbReference type="GO" id="GO:0005737">
    <property type="term" value="C:cytoplasm"/>
    <property type="evidence" value="ECO:0007669"/>
    <property type="project" value="TreeGrafter"/>
</dbReference>
<evidence type="ECO:0000256" key="1">
    <source>
        <dbReference type="ARBA" id="ARBA00022801"/>
    </source>
</evidence>
<accession>A0A2V1D5P6</accession>
<dbReference type="OrthoDB" id="2094269at2759"/>
<evidence type="ECO:0000313" key="4">
    <source>
        <dbReference type="Proteomes" id="UP000244855"/>
    </source>
</evidence>
<dbReference type="PANTHER" id="PTHR48070:SF7">
    <property type="entry name" value="SERINE HYDROLASE FSH DOMAIN-CONTAINING PROTEIN-RELATED"/>
    <property type="match status" value="1"/>
</dbReference>
<evidence type="ECO:0000313" key="3">
    <source>
        <dbReference type="EMBL" id="PVH93386.1"/>
    </source>
</evidence>
<organism evidence="3 4">
    <name type="scientific">Periconia macrospinosa</name>
    <dbReference type="NCBI Taxonomy" id="97972"/>
    <lineage>
        <taxon>Eukaryota</taxon>
        <taxon>Fungi</taxon>
        <taxon>Dikarya</taxon>
        <taxon>Ascomycota</taxon>
        <taxon>Pezizomycotina</taxon>
        <taxon>Dothideomycetes</taxon>
        <taxon>Pleosporomycetidae</taxon>
        <taxon>Pleosporales</taxon>
        <taxon>Massarineae</taxon>
        <taxon>Periconiaceae</taxon>
        <taxon>Periconia</taxon>
    </lineage>
</organism>
<gene>
    <name evidence="3" type="ORF">DM02DRAFT_696173</name>
</gene>
<keyword evidence="1" id="KW-0378">Hydrolase</keyword>